<dbReference type="EMBL" id="VLJN01000056">
    <property type="protein sequence ID" value="TWG79648.1"/>
    <property type="molecule type" value="Genomic_DNA"/>
</dbReference>
<evidence type="ECO:0000256" key="1">
    <source>
        <dbReference type="SAM" id="MobiDB-lite"/>
    </source>
</evidence>
<name>A0A562B3Q9_9BURK</name>
<protein>
    <submittedName>
        <fullName evidence="2">Uncharacterized protein</fullName>
    </submittedName>
</protein>
<sequence length="81" mass="8818">MAHLWVEGAGPRPFPFEHDRALADGNGERPGGERQAGSVLHGKNPAEVCHNPLNYSLCLPASRGARCAASKRREAHRMFPC</sequence>
<dbReference type="AlphaFoldDB" id="A0A562B3Q9"/>
<comment type="caution">
    <text evidence="2">The sequence shown here is derived from an EMBL/GenBank/DDBJ whole genome shotgun (WGS) entry which is preliminary data.</text>
</comment>
<proteinExistence type="predicted"/>
<feature type="compositionally biased region" description="Basic and acidic residues" evidence="1">
    <location>
        <begin position="15"/>
        <end position="32"/>
    </location>
</feature>
<accession>A0A562B3Q9</accession>
<dbReference type="Proteomes" id="UP000318141">
    <property type="component" value="Unassembled WGS sequence"/>
</dbReference>
<evidence type="ECO:0000313" key="3">
    <source>
        <dbReference type="Proteomes" id="UP000318141"/>
    </source>
</evidence>
<feature type="region of interest" description="Disordered" evidence="1">
    <location>
        <begin position="1"/>
        <end position="39"/>
    </location>
</feature>
<gene>
    <name evidence="2" type="ORF">L602_000600000480</name>
</gene>
<keyword evidence="3" id="KW-1185">Reference proteome</keyword>
<reference evidence="2 3" key="1">
    <citation type="submission" date="2019-07" db="EMBL/GenBank/DDBJ databases">
        <title>Genome sequencing of lignin-degrading bacterial isolates.</title>
        <authorList>
            <person name="Gladden J."/>
        </authorList>
    </citation>
    <scope>NUCLEOTIDE SEQUENCE [LARGE SCALE GENOMIC DNA]</scope>
    <source>
        <strain evidence="2 3">J11</strain>
    </source>
</reference>
<evidence type="ECO:0000313" key="2">
    <source>
        <dbReference type="EMBL" id="TWG79648.1"/>
    </source>
</evidence>
<organism evidence="2 3">
    <name type="scientific">Cupriavidus gilardii J11</name>
    <dbReference type="NCBI Taxonomy" id="936133"/>
    <lineage>
        <taxon>Bacteria</taxon>
        <taxon>Pseudomonadati</taxon>
        <taxon>Pseudomonadota</taxon>
        <taxon>Betaproteobacteria</taxon>
        <taxon>Burkholderiales</taxon>
        <taxon>Burkholderiaceae</taxon>
        <taxon>Cupriavidus</taxon>
    </lineage>
</organism>